<feature type="compositionally biased region" description="Low complexity" evidence="1">
    <location>
        <begin position="273"/>
        <end position="283"/>
    </location>
</feature>
<feature type="compositionally biased region" description="Basic residues" evidence="1">
    <location>
        <begin position="1098"/>
        <end position="1114"/>
    </location>
</feature>
<feature type="compositionally biased region" description="Basic and acidic residues" evidence="1">
    <location>
        <begin position="1157"/>
        <end position="1168"/>
    </location>
</feature>
<feature type="compositionally biased region" description="Low complexity" evidence="1">
    <location>
        <begin position="16"/>
        <end position="51"/>
    </location>
</feature>
<feature type="compositionally biased region" description="Low complexity" evidence="1">
    <location>
        <begin position="637"/>
        <end position="647"/>
    </location>
</feature>
<proteinExistence type="predicted"/>
<feature type="compositionally biased region" description="Basic and acidic residues" evidence="1">
    <location>
        <begin position="221"/>
        <end position="270"/>
    </location>
</feature>
<feature type="compositionally biased region" description="Low complexity" evidence="1">
    <location>
        <begin position="322"/>
        <end position="337"/>
    </location>
</feature>
<feature type="compositionally biased region" description="Polar residues" evidence="1">
    <location>
        <begin position="408"/>
        <end position="421"/>
    </location>
</feature>
<keyword evidence="3" id="KW-1185">Reference proteome</keyword>
<feature type="compositionally biased region" description="Acidic residues" evidence="1">
    <location>
        <begin position="577"/>
        <end position="587"/>
    </location>
</feature>
<feature type="compositionally biased region" description="Polar residues" evidence="1">
    <location>
        <begin position="1291"/>
        <end position="1308"/>
    </location>
</feature>
<feature type="compositionally biased region" description="Low complexity" evidence="1">
    <location>
        <begin position="1219"/>
        <end position="1232"/>
    </location>
</feature>
<name>A0A448Z418_9STRA</name>
<feature type="compositionally biased region" description="Basic and acidic residues" evidence="1">
    <location>
        <begin position="425"/>
        <end position="445"/>
    </location>
</feature>
<organism evidence="2 3">
    <name type="scientific">Pseudo-nitzschia multistriata</name>
    <dbReference type="NCBI Taxonomy" id="183589"/>
    <lineage>
        <taxon>Eukaryota</taxon>
        <taxon>Sar</taxon>
        <taxon>Stramenopiles</taxon>
        <taxon>Ochrophyta</taxon>
        <taxon>Bacillariophyta</taxon>
        <taxon>Bacillariophyceae</taxon>
        <taxon>Bacillariophycidae</taxon>
        <taxon>Bacillariales</taxon>
        <taxon>Bacillariaceae</taxon>
        <taxon>Pseudo-nitzschia</taxon>
    </lineage>
</organism>
<feature type="compositionally biased region" description="Polar residues" evidence="1">
    <location>
        <begin position="289"/>
        <end position="306"/>
    </location>
</feature>
<feature type="compositionally biased region" description="Low complexity" evidence="1">
    <location>
        <begin position="1061"/>
        <end position="1084"/>
    </location>
</feature>
<evidence type="ECO:0000313" key="2">
    <source>
        <dbReference type="EMBL" id="VEU36816.1"/>
    </source>
</evidence>
<feature type="compositionally biased region" description="Low complexity" evidence="1">
    <location>
        <begin position="1197"/>
        <end position="1207"/>
    </location>
</feature>
<protein>
    <submittedName>
        <fullName evidence="2">Uncharacterized protein</fullName>
    </submittedName>
</protein>
<accession>A0A448Z418</accession>
<feature type="compositionally biased region" description="Polar residues" evidence="1">
    <location>
        <begin position="503"/>
        <end position="512"/>
    </location>
</feature>
<feature type="compositionally biased region" description="Low complexity" evidence="1">
    <location>
        <begin position="835"/>
        <end position="846"/>
    </location>
</feature>
<feature type="region of interest" description="Disordered" evidence="1">
    <location>
        <begin position="1"/>
        <end position="684"/>
    </location>
</feature>
<feature type="compositionally biased region" description="Polar residues" evidence="1">
    <location>
        <begin position="1142"/>
        <end position="1152"/>
    </location>
</feature>
<evidence type="ECO:0000313" key="3">
    <source>
        <dbReference type="Proteomes" id="UP000291116"/>
    </source>
</evidence>
<feature type="compositionally biased region" description="Low complexity" evidence="1">
    <location>
        <begin position="106"/>
        <end position="124"/>
    </location>
</feature>
<feature type="compositionally biased region" description="Low complexity" evidence="1">
    <location>
        <begin position="606"/>
        <end position="623"/>
    </location>
</feature>
<reference evidence="2 3" key="1">
    <citation type="submission" date="2019-01" db="EMBL/GenBank/DDBJ databases">
        <authorList>
            <person name="Ferrante I. M."/>
        </authorList>
    </citation>
    <scope>NUCLEOTIDE SEQUENCE [LARGE SCALE GENOMIC DNA]</scope>
    <source>
        <strain evidence="2 3">B856</strain>
    </source>
</reference>
<feature type="compositionally biased region" description="Basic residues" evidence="1">
    <location>
        <begin position="464"/>
        <end position="486"/>
    </location>
</feature>
<feature type="compositionally biased region" description="Basic and acidic residues" evidence="1">
    <location>
        <begin position="1002"/>
        <end position="1017"/>
    </location>
</feature>
<evidence type="ECO:0000256" key="1">
    <source>
        <dbReference type="SAM" id="MobiDB-lite"/>
    </source>
</evidence>
<sequence>MMVEQPLLVPDGAGQNADADTTGAASANASSNSNGGGSSSSAPSAPLDPTGDGPGPTEPAAAEEDSGFVPPTPSAVRRAGYLQYARNRHQHLIKTGAVRRPSWKTQPQAQGQAQPQARPQAPRATKQDPEASPSPVKAKKDPSSIVVLPVNYQAKKASQEAAEGVSDAPAPTTPSPAKTKEKPSSAVVVLPGNYQARKARREDPSGKEPVSSPTSVAAPLLDDKLFGYKEDSTKDDPEDERERERATRKEDGNEDQTHHQAEAQDVHEPRTGAPEAAAAATIDAAEEQGPSSPNDSTGDATSSSSLHRIMAPRDDEDPETPRPGAVAAARAAIVARAAIDRHPPATPRARGVHPQEQEPPRAPSKPESTRTRVYHRPHTNETLVAAPTACEDNSPFRNEEDDDADTETIGNDTIGNDTIGNDTIDDGKSEASEHSEAWRTRRMLQDEEQDDVSQTSMGREKRATRLAKQRQQQRSRKRQQGYRKNARTWGKQGSRKKNDSGSKPRSKSNSTMGRVVSDAFDKMLGWGEHDDGGYSSGEESENIIHDLQDALMETFGCSVPRSAKMVKTRGRGRDNDHDEEEDDDETVETNNTERSSIISKPRHIRNGSNMSGSMLSGLSTGLSFETTEELADFTREQQQLQQMQQQQPKDVTASEKKKPSYKVPEGVDRAGNPPAVREDATSSVTDSIMSSLEKVGYSEDLHKRIKEEPDFEPIDLLKDGDNLFEDVNKIGSNLLTVASTKVDEMVTSLQGFLGTAPTPSDVSESGTRTIDTGFNSTIDVGTIDAGTIDTGISTIQTNESTALGAPLSHHRSLTYTLSNASEPLEVIREGEDTEAPSAEASAPSQEPAEEVPSPKKTFENRFEINVFETISVGNEEITVDTAATTCEAVQKEETPDTERKLMDIVQAGSDVDLFQDIEEEDSQPPGMAEKLLVPEADDEQDSLVRLLEECSTVSGEKEPTEKSLLPPEGDEEDAVEEADGRGGDEPCAAPIDWSSTAFAQALEKRASAIREQDRGEAPEAASPPEPSDAEDGSTAVDRAGETTSTTASPETDPEPLALPQEATTEAPAATEAPAPAEETTAAATVKTVNKSAQSTPKKAQHKPVEKKKPKKFGLKIRNPFKREKSKKGVSSTPQAPKVTVRPTPSSSPQDSLAVTKATREAPVEKEAETETVGSSLVESFESEAPMDFANFEEMDFALAEQQQQEALPGMAFGSTDAASGSGPEEPEGSPSSDEPIPTQGPAAPGSPVRHSAVGPEAVTATPKSSNLESEMRRPSSYVSLSELGGIEETKSNSFEASFDNSGFRTPTKASKPPLRPRPSSVSTSNTAVGFDSFDNHNKELSFDDFEVQGFDLSPTAGSWEPFAEDVGAAAYRQKAASYGASGTSPQKVSDFPRC</sequence>
<feature type="region of interest" description="Disordered" evidence="1">
    <location>
        <begin position="950"/>
        <end position="1328"/>
    </location>
</feature>
<gene>
    <name evidence="2" type="ORF">PSNMU_V1.4_AUG-EV-PASAV3_0036000</name>
</gene>
<feature type="compositionally biased region" description="Polar residues" evidence="1">
    <location>
        <begin position="1086"/>
        <end position="1095"/>
    </location>
</feature>
<dbReference type="Proteomes" id="UP000291116">
    <property type="component" value="Unassembled WGS sequence"/>
</dbReference>
<feature type="region of interest" description="Disordered" evidence="1">
    <location>
        <begin position="829"/>
        <end position="856"/>
    </location>
</feature>
<dbReference type="EMBL" id="CAACVS010000103">
    <property type="protein sequence ID" value="VEU36816.1"/>
    <property type="molecule type" value="Genomic_DNA"/>
</dbReference>
<feature type="compositionally biased region" description="Acidic residues" evidence="1">
    <location>
        <begin position="968"/>
        <end position="977"/>
    </location>
</feature>